<feature type="transmembrane region" description="Helical" evidence="8">
    <location>
        <begin position="12"/>
        <end position="39"/>
    </location>
</feature>
<sequence>MTINIFKDVLDQIVYLAILMPIVASMGGVAATQTLTIVLRGLTLEQINASNLRWLFRRELAVSILNGVVLSILVGLATYFWFSEITLALLISFALIINLVSSVIAGVFVPIILRSFNQDPAISGSVVVTTVTDVIGFLSFLGLATVFLI</sequence>
<dbReference type="PANTHER" id="PTHR41394:SF5">
    <property type="entry name" value="SLC41A_MGTE INTEGRAL MEMBRANE DOMAIN-CONTAINING PROTEIN"/>
    <property type="match status" value="1"/>
</dbReference>
<keyword evidence="7 8" id="KW-0472">Membrane</keyword>
<protein>
    <submittedName>
        <fullName evidence="10">Magnesium transporter</fullName>
    </submittedName>
</protein>
<feature type="domain" description="SLC41A/MgtE integral membrane" evidence="9">
    <location>
        <begin position="20"/>
        <end position="143"/>
    </location>
</feature>
<dbReference type="AlphaFoldDB" id="J4X145"/>
<dbReference type="EMBL" id="JH611172">
    <property type="protein sequence ID" value="EJP73280.1"/>
    <property type="molecule type" value="Genomic_DNA"/>
</dbReference>
<reference evidence="10 11" key="1">
    <citation type="journal article" date="2012" name="ISME J.">
        <title>Genomic insights to SAR86, an abundant and uncultivated marine bacterial lineage.</title>
        <authorList>
            <person name="Dupont C.L."/>
            <person name="Rusch D.B."/>
            <person name="Yooseph S."/>
            <person name="Lombardo M.J."/>
            <person name="Richter R.A."/>
            <person name="Valas R."/>
            <person name="Novotny M."/>
            <person name="Yee-Greenbaum J."/>
            <person name="Selengut J.D."/>
            <person name="Haft D.H."/>
            <person name="Halpern A.L."/>
            <person name="Lasken R.S."/>
            <person name="Nealson K."/>
            <person name="Friedman R."/>
            <person name="Venter J.C."/>
        </authorList>
    </citation>
    <scope>NUCLEOTIDE SEQUENCE [LARGE SCALE GENOMIC DNA]</scope>
</reference>
<evidence type="ECO:0000256" key="1">
    <source>
        <dbReference type="ARBA" id="ARBA00004141"/>
    </source>
</evidence>
<gene>
    <name evidence="10" type="ORF">NT02SARS_1716</name>
</gene>
<keyword evidence="5" id="KW-0460">Magnesium</keyword>
<name>J4X145_9GAMM</name>
<comment type="subcellular location">
    <subcellularLocation>
        <location evidence="1">Membrane</location>
        <topology evidence="1">Multi-pass membrane protein</topology>
    </subcellularLocation>
</comment>
<evidence type="ECO:0000256" key="6">
    <source>
        <dbReference type="ARBA" id="ARBA00022989"/>
    </source>
</evidence>
<feature type="transmembrane region" description="Helical" evidence="8">
    <location>
        <begin position="60"/>
        <end position="82"/>
    </location>
</feature>
<accession>J4X145</accession>
<keyword evidence="6 8" id="KW-1133">Transmembrane helix</keyword>
<comment type="similarity">
    <text evidence="2">Belongs to the SLC41A transporter family.</text>
</comment>
<dbReference type="Gene3D" id="1.10.357.20">
    <property type="entry name" value="SLC41 divalent cation transporters, integral membrane domain"/>
    <property type="match status" value="1"/>
</dbReference>
<evidence type="ECO:0000256" key="3">
    <source>
        <dbReference type="ARBA" id="ARBA00022448"/>
    </source>
</evidence>
<dbReference type="SUPFAM" id="SSF161093">
    <property type="entry name" value="MgtE membrane domain-like"/>
    <property type="match status" value="1"/>
</dbReference>
<dbReference type="GO" id="GO:0016020">
    <property type="term" value="C:membrane"/>
    <property type="evidence" value="ECO:0007669"/>
    <property type="project" value="UniProtKB-SubCell"/>
</dbReference>
<evidence type="ECO:0000256" key="2">
    <source>
        <dbReference type="ARBA" id="ARBA00009749"/>
    </source>
</evidence>
<evidence type="ECO:0000256" key="5">
    <source>
        <dbReference type="ARBA" id="ARBA00022842"/>
    </source>
</evidence>
<organism evidence="10 11">
    <name type="scientific">SAR86 cluster bacterium SAR86B</name>
    <dbReference type="NCBI Taxonomy" id="1123867"/>
    <lineage>
        <taxon>Bacteria</taxon>
        <taxon>Pseudomonadati</taxon>
        <taxon>Pseudomonadota</taxon>
        <taxon>Gammaproteobacteria</taxon>
        <taxon>SAR86 cluster</taxon>
    </lineage>
</organism>
<feature type="transmembrane region" description="Helical" evidence="8">
    <location>
        <begin position="125"/>
        <end position="148"/>
    </location>
</feature>
<keyword evidence="4 8" id="KW-0812">Transmembrane</keyword>
<dbReference type="GO" id="GO:0008324">
    <property type="term" value="F:monoatomic cation transmembrane transporter activity"/>
    <property type="evidence" value="ECO:0007669"/>
    <property type="project" value="InterPro"/>
</dbReference>
<evidence type="ECO:0000313" key="11">
    <source>
        <dbReference type="Proteomes" id="UP000010116"/>
    </source>
</evidence>
<evidence type="ECO:0000256" key="7">
    <source>
        <dbReference type="ARBA" id="ARBA00023136"/>
    </source>
</evidence>
<evidence type="ECO:0000259" key="9">
    <source>
        <dbReference type="Pfam" id="PF01769"/>
    </source>
</evidence>
<dbReference type="InterPro" id="IPR036739">
    <property type="entry name" value="SLC41_membr_dom_sf"/>
</dbReference>
<proteinExistence type="inferred from homology"/>
<dbReference type="Pfam" id="PF01769">
    <property type="entry name" value="MgtE"/>
    <property type="match status" value="1"/>
</dbReference>
<dbReference type="HOGENOM" id="CLU_037408_4_0_6"/>
<dbReference type="Proteomes" id="UP000010116">
    <property type="component" value="Unassembled WGS sequence"/>
</dbReference>
<evidence type="ECO:0000256" key="8">
    <source>
        <dbReference type="SAM" id="Phobius"/>
    </source>
</evidence>
<keyword evidence="3" id="KW-0813">Transport</keyword>
<dbReference type="PANTHER" id="PTHR41394">
    <property type="entry name" value="MAGNESIUM TRANSPORTER MGTE"/>
    <property type="match status" value="1"/>
</dbReference>
<evidence type="ECO:0000313" key="10">
    <source>
        <dbReference type="EMBL" id="EJP73280.1"/>
    </source>
</evidence>
<feature type="transmembrane region" description="Helical" evidence="8">
    <location>
        <begin position="88"/>
        <end position="113"/>
    </location>
</feature>
<evidence type="ECO:0000256" key="4">
    <source>
        <dbReference type="ARBA" id="ARBA00022692"/>
    </source>
</evidence>
<dbReference type="InterPro" id="IPR006667">
    <property type="entry name" value="SLC41_membr_dom"/>
</dbReference>